<accession>A0A138ATY0</accession>
<dbReference type="EMBL" id="LSRF01000009">
    <property type="protein sequence ID" value="KXP13917.1"/>
    <property type="molecule type" value="Genomic_DNA"/>
</dbReference>
<name>A0A138ATY0_9ACTN</name>
<dbReference type="AlphaFoldDB" id="A0A138ATY0"/>
<dbReference type="OrthoDB" id="128186at2"/>
<protein>
    <submittedName>
        <fullName evidence="1">Uncharacterized protein</fullName>
    </submittedName>
</protein>
<evidence type="ECO:0000313" key="2">
    <source>
        <dbReference type="Proteomes" id="UP000070258"/>
    </source>
</evidence>
<dbReference type="STRING" id="239498.AXK60_22705"/>
<dbReference type="Proteomes" id="UP000070258">
    <property type="component" value="Unassembled WGS sequence"/>
</dbReference>
<proteinExistence type="predicted"/>
<dbReference type="RefSeq" id="WP_068570353.1">
    <property type="nucleotide sequence ID" value="NZ_LSRF01000009.1"/>
</dbReference>
<evidence type="ECO:0000313" key="1">
    <source>
        <dbReference type="EMBL" id="KXP13917.1"/>
    </source>
</evidence>
<comment type="caution">
    <text evidence="1">The sequence shown here is derived from an EMBL/GenBank/DDBJ whole genome shotgun (WGS) entry which is preliminary data.</text>
</comment>
<sequence>MLTRQITGDYIAAEWLPEEASWGLWSACNMPAALVALLGPHIMSDDPSDTSCPSIAEMIMDAVTDGLAHGPSVRVALDGGELRVELVLADTGMTVDAAEASCGWWREWDGSADG</sequence>
<organism evidence="1 2">
    <name type="scientific">Tsukamurella pseudospumae</name>
    <dbReference type="NCBI Taxonomy" id="239498"/>
    <lineage>
        <taxon>Bacteria</taxon>
        <taxon>Bacillati</taxon>
        <taxon>Actinomycetota</taxon>
        <taxon>Actinomycetes</taxon>
        <taxon>Mycobacteriales</taxon>
        <taxon>Tsukamurellaceae</taxon>
        <taxon>Tsukamurella</taxon>
    </lineage>
</organism>
<gene>
    <name evidence="1" type="ORF">AXK60_22705</name>
</gene>
<reference evidence="2" key="1">
    <citation type="submission" date="2016-02" db="EMBL/GenBank/DDBJ databases">
        <authorList>
            <person name="Wen L."/>
            <person name="He K."/>
            <person name="Yang H."/>
        </authorList>
    </citation>
    <scope>NUCLEOTIDE SEQUENCE [LARGE SCALE GENOMIC DNA]</scope>
    <source>
        <strain evidence="2">JCM 15929</strain>
    </source>
</reference>